<dbReference type="EMBL" id="JBFOLK010000001">
    <property type="protein sequence ID" value="KAL2540058.1"/>
    <property type="molecule type" value="Genomic_DNA"/>
</dbReference>
<name>A0ABD1VRU7_9LAMI</name>
<protein>
    <submittedName>
        <fullName evidence="1">Protein FAR1-RELATED SEQUENCE</fullName>
    </submittedName>
</protein>
<comment type="caution">
    <text evidence="1">The sequence shown here is derived from an EMBL/GenBank/DDBJ whole genome shotgun (WGS) entry which is preliminary data.</text>
</comment>
<dbReference type="AlphaFoldDB" id="A0ABD1VRU7"/>
<organism evidence="1 2">
    <name type="scientific">Abeliophyllum distichum</name>
    <dbReference type="NCBI Taxonomy" id="126358"/>
    <lineage>
        <taxon>Eukaryota</taxon>
        <taxon>Viridiplantae</taxon>
        <taxon>Streptophyta</taxon>
        <taxon>Embryophyta</taxon>
        <taxon>Tracheophyta</taxon>
        <taxon>Spermatophyta</taxon>
        <taxon>Magnoliopsida</taxon>
        <taxon>eudicotyledons</taxon>
        <taxon>Gunneridae</taxon>
        <taxon>Pentapetalae</taxon>
        <taxon>asterids</taxon>
        <taxon>lamiids</taxon>
        <taxon>Lamiales</taxon>
        <taxon>Oleaceae</taxon>
        <taxon>Forsythieae</taxon>
        <taxon>Abeliophyllum</taxon>
    </lineage>
</organism>
<proteinExistence type="predicted"/>
<sequence>MISYWRKKQLLLVPDKYILWRWTKNVKVNYVGDSGLAFYTDDCSNTSLMSRHGLLAHKASLLVDNAALTDARSTFLIGEFEALHLRVKDIDDGCTVSWRQLEAKQECNS</sequence>
<evidence type="ECO:0000313" key="2">
    <source>
        <dbReference type="Proteomes" id="UP001604336"/>
    </source>
</evidence>
<dbReference type="Proteomes" id="UP001604336">
    <property type="component" value="Unassembled WGS sequence"/>
</dbReference>
<evidence type="ECO:0000313" key="1">
    <source>
        <dbReference type="EMBL" id="KAL2540058.1"/>
    </source>
</evidence>
<reference evidence="2" key="1">
    <citation type="submission" date="2024-07" db="EMBL/GenBank/DDBJ databases">
        <title>Two chromosome-level genome assemblies of Korean endemic species Abeliophyllum distichum and Forsythia ovata (Oleaceae).</title>
        <authorList>
            <person name="Jang H."/>
        </authorList>
    </citation>
    <scope>NUCLEOTIDE SEQUENCE [LARGE SCALE GENOMIC DNA]</scope>
</reference>
<gene>
    <name evidence="1" type="ORF">Adt_01036</name>
</gene>
<accession>A0ABD1VRU7</accession>
<keyword evidence="2" id="KW-1185">Reference proteome</keyword>